<organism evidence="2 3">
    <name type="scientific">Halorhabdus tiamatea SARL4B</name>
    <dbReference type="NCBI Taxonomy" id="1033806"/>
    <lineage>
        <taxon>Archaea</taxon>
        <taxon>Methanobacteriati</taxon>
        <taxon>Methanobacteriota</taxon>
        <taxon>Stenosarchaea group</taxon>
        <taxon>Halobacteria</taxon>
        <taxon>Halobacteriales</taxon>
        <taxon>Haloarculaceae</taxon>
        <taxon>Halorhabdus</taxon>
    </lineage>
</organism>
<dbReference type="SUPFAM" id="SSF101904">
    <property type="entry name" value="GyrA/ParC C-terminal domain-like"/>
    <property type="match status" value="1"/>
</dbReference>
<dbReference type="PANTHER" id="PTHR43493">
    <property type="entry name" value="DNA GYRASE/TOPOISOMERASE SUBUNIT A"/>
    <property type="match status" value="1"/>
</dbReference>
<reference evidence="2 3" key="1">
    <citation type="journal article" date="2014" name="Environ. Microbiol.">
        <title>Halorhabdus tiamatea: proteogenomics and glycosidase activity measurements identify the first cultivated euryarchaeon from a deep-sea anoxic brine lake as potential polysaccharide degrader.</title>
        <authorList>
            <person name="Werner J."/>
            <person name="Ferrer M."/>
            <person name="Michel G."/>
            <person name="Mann A.J."/>
            <person name="Huang S."/>
            <person name="Juarez S."/>
            <person name="Ciordia S."/>
            <person name="Albar J.P."/>
            <person name="Alcaide M."/>
            <person name="La Cono V."/>
            <person name="Yakimov M.M."/>
            <person name="Antunes A."/>
            <person name="Taborda M."/>
            <person name="Da Costa M.S."/>
            <person name="Amann R.I."/>
            <person name="Gloeckner F.O."/>
            <person name="Golyshina O.V."/>
            <person name="Golyshin P.N."/>
            <person name="Teeling H."/>
        </authorList>
    </citation>
    <scope>NUCLEOTIDE SEQUENCE [LARGE SCALE GENOMIC DNA]</scope>
    <source>
        <strain evidence="3">SARL4B</strain>
        <plasmid evidence="2">pHTIA</plasmid>
    </source>
</reference>
<dbReference type="GO" id="GO:0006265">
    <property type="term" value="P:DNA topological change"/>
    <property type="evidence" value="ECO:0007669"/>
    <property type="project" value="InterPro"/>
</dbReference>
<dbReference type="KEGG" id="hti:HTIA_p2924"/>
<dbReference type="GO" id="GO:0009330">
    <property type="term" value="C:DNA topoisomerase type II (double strand cut, ATP-hydrolyzing) complex"/>
    <property type="evidence" value="ECO:0007669"/>
    <property type="project" value="TreeGrafter"/>
</dbReference>
<proteinExistence type="predicted"/>
<feature type="region of interest" description="Disordered" evidence="1">
    <location>
        <begin position="1"/>
        <end position="52"/>
    </location>
</feature>
<dbReference type="HOGENOM" id="CLU_525438_0_0_2"/>
<dbReference type="PATRIC" id="fig|1033806.12.peg.2914"/>
<dbReference type="PANTHER" id="PTHR43493:SF5">
    <property type="entry name" value="DNA GYRASE SUBUNIT A, CHLOROPLASTIC_MITOCHONDRIAL"/>
    <property type="match status" value="1"/>
</dbReference>
<accession>S6D9D6</accession>
<feature type="compositionally biased region" description="Acidic residues" evidence="1">
    <location>
        <begin position="1"/>
        <end position="12"/>
    </location>
</feature>
<geneLocation type="plasmid" evidence="2 3">
    <name>pHTIA</name>
</geneLocation>
<gene>
    <name evidence="2" type="ORF">HTIA_p2924</name>
</gene>
<dbReference type="Gene3D" id="2.120.10.90">
    <property type="entry name" value="DNA gyrase/topoisomerase IV, subunit A, C-terminal"/>
    <property type="match status" value="1"/>
</dbReference>
<evidence type="ECO:0000313" key="2">
    <source>
        <dbReference type="EMBL" id="CCQ35026.1"/>
    </source>
</evidence>
<protein>
    <submittedName>
        <fullName evidence="2">DNA gyrase subunit A</fullName>
        <ecNumber evidence="2">5.99.1.3</ecNumber>
    </submittedName>
</protein>
<dbReference type="InterPro" id="IPR035516">
    <property type="entry name" value="Gyrase/topoIV_suA_C"/>
</dbReference>
<name>S6D9D6_9EURY</name>
<dbReference type="GO" id="GO:0005524">
    <property type="term" value="F:ATP binding"/>
    <property type="evidence" value="ECO:0007669"/>
    <property type="project" value="InterPro"/>
</dbReference>
<sequence length="518" mass="56746">MVNQENDIDDVLNELIPETEPGSDSSTETTAFTGTDLETAKQSDAAPEPADNTEGFTIEYMRFEAPTYHLTYEGVEKTFCGRDLSDIEYKSTTNEPELLDPCDLCLQIKNQLSEEEQIEKIREELSAQIPAVSEPTEHPLQFERDEVAGLMKAIPTTLETETGDLADLRAQLKLAIEGVGEAEGDPGQFTNAEMRAFEAALDGDGLISSQNNVYIYTRSGLCKRTELSEFSRQRRGGKGVICCEVDAEDAVEKVQLTDPRKQLLVLTNHGLIHQVKANQIAPKERTEPGEQIHEFLDFDPDERIQAILPIETISEGLFLTLATSDGHVKRTATTEFSNIHRGGIQAVELEGDDRICDVTLTNGSMDILLGTNQGRVIRFDETEAREMGRPARGVHGIELAADDHVVGLTTVEPGHDEEILTVTANGYGKRTAVDEYRTQSRYGSGLLDIVTDDRNGPVVDITRVQPTHDIVLASGDGQLIRIGADDISRLGRNTQGVQVMDLDDGDRVSGVATCGGTE</sequence>
<evidence type="ECO:0000256" key="1">
    <source>
        <dbReference type="SAM" id="MobiDB-lite"/>
    </source>
</evidence>
<dbReference type="AlphaFoldDB" id="S6D9D6"/>
<evidence type="ECO:0000313" key="3">
    <source>
        <dbReference type="Proteomes" id="UP000015381"/>
    </source>
</evidence>
<dbReference type="GO" id="GO:0003918">
    <property type="term" value="F:DNA topoisomerase type II (double strand cut, ATP-hydrolyzing) activity"/>
    <property type="evidence" value="ECO:0007669"/>
    <property type="project" value="TreeGrafter"/>
</dbReference>
<dbReference type="InterPro" id="IPR006691">
    <property type="entry name" value="GyrA/parC_rep"/>
</dbReference>
<feature type="compositionally biased region" description="Polar residues" evidence="1">
    <location>
        <begin position="22"/>
        <end position="33"/>
    </location>
</feature>
<dbReference type="Pfam" id="PF03989">
    <property type="entry name" value="DNA_gyraseA_C"/>
    <property type="match status" value="5"/>
</dbReference>
<dbReference type="Proteomes" id="UP000015381">
    <property type="component" value="Plasmid pHTIA"/>
</dbReference>
<dbReference type="EC" id="5.99.1.3" evidence="2"/>
<dbReference type="InterPro" id="IPR050220">
    <property type="entry name" value="Type_II_DNA_Topoisomerases"/>
</dbReference>
<dbReference type="EMBL" id="HF571521">
    <property type="protein sequence ID" value="CCQ35026.1"/>
    <property type="molecule type" value="Genomic_DNA"/>
</dbReference>
<dbReference type="GO" id="GO:0003677">
    <property type="term" value="F:DNA binding"/>
    <property type="evidence" value="ECO:0007669"/>
    <property type="project" value="InterPro"/>
</dbReference>
<keyword evidence="3" id="KW-1185">Reference proteome</keyword>
<keyword evidence="2" id="KW-0614">Plasmid</keyword>
<keyword evidence="2" id="KW-0413">Isomerase</keyword>